<keyword evidence="4 6" id="KW-0539">Nucleus</keyword>
<feature type="compositionally biased region" description="Low complexity" evidence="7">
    <location>
        <begin position="39"/>
        <end position="50"/>
    </location>
</feature>
<evidence type="ECO:0000256" key="4">
    <source>
        <dbReference type="ARBA" id="ARBA00023242"/>
    </source>
</evidence>
<dbReference type="Proteomes" id="UP000748756">
    <property type="component" value="Unassembled WGS sequence"/>
</dbReference>
<dbReference type="GO" id="GO:0043111">
    <property type="term" value="P:replication fork arrest"/>
    <property type="evidence" value="ECO:0007669"/>
    <property type="project" value="TreeGrafter"/>
</dbReference>
<reference evidence="9" key="1">
    <citation type="journal article" date="2020" name="Fungal Divers.">
        <title>Resolving the Mortierellaceae phylogeny through synthesis of multi-gene phylogenetics and phylogenomics.</title>
        <authorList>
            <person name="Vandepol N."/>
            <person name="Liber J."/>
            <person name="Desiro A."/>
            <person name="Na H."/>
            <person name="Kennedy M."/>
            <person name="Barry K."/>
            <person name="Grigoriev I.V."/>
            <person name="Miller A.N."/>
            <person name="O'Donnell K."/>
            <person name="Stajich J.E."/>
            <person name="Bonito G."/>
        </authorList>
    </citation>
    <scope>NUCLEOTIDE SEQUENCE</scope>
    <source>
        <strain evidence="9">NRRL 6426</strain>
    </source>
</reference>
<feature type="region of interest" description="Disordered" evidence="7">
    <location>
        <begin position="541"/>
        <end position="571"/>
    </location>
</feature>
<feature type="compositionally biased region" description="Basic and acidic residues" evidence="7">
    <location>
        <begin position="418"/>
        <end position="427"/>
    </location>
</feature>
<dbReference type="PANTHER" id="PTHR13220">
    <property type="entry name" value="TIMELESS INTERACTING-RELATED"/>
    <property type="match status" value="1"/>
</dbReference>
<comment type="function">
    <text evidence="6">Plays an important role in the control of DNA replication and the maintenance of replication fork stability.</text>
</comment>
<evidence type="ECO:0000259" key="8">
    <source>
        <dbReference type="Pfam" id="PF07962"/>
    </source>
</evidence>
<dbReference type="InterPro" id="IPR012923">
    <property type="entry name" value="Csm3"/>
</dbReference>
<feature type="compositionally biased region" description="Low complexity" evidence="7">
    <location>
        <begin position="59"/>
        <end position="76"/>
    </location>
</feature>
<dbReference type="AlphaFoldDB" id="A0A9P5VB50"/>
<dbReference type="GO" id="GO:0031297">
    <property type="term" value="P:replication fork processing"/>
    <property type="evidence" value="ECO:0007669"/>
    <property type="project" value="UniProtKB-UniRule"/>
</dbReference>
<sequence length="595" mass="65218">MDVDDFPDDIQLDNEAFEQFDDYDAFADEMMEIAEKADQQQQQKQHQQQQPSSTQSLPSRASTSSVSTSATRAASSGLGALPAQRDYLAMLNAQSQQVEREVVASQQQRAAATTAAATTAWKGATKKGGGGGGWNRPIGSTSNAGAPVEGDLAAVNVAKKRVKMVRLDSEKLLGIQGFPMLMAQGKRLKIRNKHRTSAEKDANSKKNLADLMLLYQTWAHNLFPKSTFRDFILQTEAKCKSDKQIKASMNGWRDAYWDEVREKQYVIDDTERVAKEAEERMNSVWDRHSAGRTQGATESMEQDSFLDTEKGDGQPSSSNWSFGNEGTTFTTTGSNSGGSKPAQLRTRPVVASRKGKERLVDNPSAAMRLQVSDDEEESGQDDYEVALSRMRDSMNLNSRSPVVQRTTYKAQKSLSGVEARDEDRQESFSRIPTSSGVGRAGSIFDEEEEDDDEAPLFTHRALQMIGGLSALKERQKATAVETESSNNNNIPGRKTPALTQRATLSSDEEDYDNNSNTLNQADPSPVNLSLGSQWGISSGGSMFAEFEDGGDSGGVVKGENSLIQNDDEDDEEAAVIAQRRPKARKAIILEESDDE</sequence>
<dbReference type="PANTHER" id="PTHR13220:SF11">
    <property type="entry name" value="TIMELESS-INTERACTING PROTEIN"/>
    <property type="match status" value="1"/>
</dbReference>
<feature type="region of interest" description="Disordered" evidence="7">
    <location>
        <begin position="409"/>
        <end position="458"/>
    </location>
</feature>
<feature type="compositionally biased region" description="Acidic residues" evidence="7">
    <location>
        <begin position="444"/>
        <end position="454"/>
    </location>
</feature>
<dbReference type="GO" id="GO:0000076">
    <property type="term" value="P:DNA replication checkpoint signaling"/>
    <property type="evidence" value="ECO:0007669"/>
    <property type="project" value="UniProtKB-UniRule"/>
</dbReference>
<dbReference type="OrthoDB" id="437078at2759"/>
<feature type="compositionally biased region" description="Polar residues" evidence="7">
    <location>
        <begin position="481"/>
        <end position="490"/>
    </location>
</feature>
<evidence type="ECO:0000256" key="7">
    <source>
        <dbReference type="SAM" id="MobiDB-lite"/>
    </source>
</evidence>
<feature type="region of interest" description="Disordered" evidence="7">
    <location>
        <begin position="280"/>
        <end position="380"/>
    </location>
</feature>
<keyword evidence="10" id="KW-1185">Reference proteome</keyword>
<evidence type="ECO:0000256" key="2">
    <source>
        <dbReference type="ARBA" id="ARBA00006075"/>
    </source>
</evidence>
<comment type="caution">
    <text evidence="9">The sequence shown here is derived from an EMBL/GenBank/DDBJ whole genome shotgun (WGS) entry which is preliminary data.</text>
</comment>
<evidence type="ECO:0000313" key="10">
    <source>
        <dbReference type="Proteomes" id="UP000748756"/>
    </source>
</evidence>
<dbReference type="GO" id="GO:0006974">
    <property type="term" value="P:DNA damage response"/>
    <property type="evidence" value="ECO:0007669"/>
    <property type="project" value="UniProtKB-KW"/>
</dbReference>
<dbReference type="InterPro" id="IPR040038">
    <property type="entry name" value="TIPIN/Csm3/Swi3"/>
</dbReference>
<keyword evidence="3 6" id="KW-0227">DNA damage</keyword>
<feature type="domain" description="Chromosome segregation in meiosis protein 3" evidence="8">
    <location>
        <begin position="167"/>
        <end position="255"/>
    </location>
</feature>
<dbReference type="EMBL" id="JAAAUQ010000410">
    <property type="protein sequence ID" value="KAF9150508.1"/>
    <property type="molecule type" value="Genomic_DNA"/>
</dbReference>
<evidence type="ECO:0000256" key="1">
    <source>
        <dbReference type="ARBA" id="ARBA00004123"/>
    </source>
</evidence>
<proteinExistence type="inferred from homology"/>
<feature type="compositionally biased region" description="Basic and acidic residues" evidence="7">
    <location>
        <begin position="280"/>
        <end position="289"/>
    </location>
</feature>
<dbReference type="GO" id="GO:0031298">
    <property type="term" value="C:replication fork protection complex"/>
    <property type="evidence" value="ECO:0007669"/>
    <property type="project" value="TreeGrafter"/>
</dbReference>
<evidence type="ECO:0000313" key="9">
    <source>
        <dbReference type="EMBL" id="KAF9150508.1"/>
    </source>
</evidence>
<organism evidence="9 10">
    <name type="scientific">Linnemannia schmuckeri</name>
    <dbReference type="NCBI Taxonomy" id="64567"/>
    <lineage>
        <taxon>Eukaryota</taxon>
        <taxon>Fungi</taxon>
        <taxon>Fungi incertae sedis</taxon>
        <taxon>Mucoromycota</taxon>
        <taxon>Mortierellomycotina</taxon>
        <taxon>Mortierellomycetes</taxon>
        <taxon>Mortierellales</taxon>
        <taxon>Mortierellaceae</taxon>
        <taxon>Linnemannia</taxon>
    </lineage>
</organism>
<comment type="similarity">
    <text evidence="2 6">Belongs to the CSM3 family.</text>
</comment>
<feature type="region of interest" description="Disordered" evidence="7">
    <location>
        <begin position="472"/>
        <end position="526"/>
    </location>
</feature>
<accession>A0A9P5VB50</accession>
<evidence type="ECO:0000256" key="6">
    <source>
        <dbReference type="RuleBase" id="RU366049"/>
    </source>
</evidence>
<name>A0A9P5VB50_9FUNG</name>
<feature type="compositionally biased region" description="Polar residues" evidence="7">
    <location>
        <begin position="513"/>
        <end position="526"/>
    </location>
</feature>
<protein>
    <recommendedName>
        <fullName evidence="6">Chromosome segregation in meiosis protein</fullName>
    </recommendedName>
</protein>
<dbReference type="Pfam" id="PF07962">
    <property type="entry name" value="Swi3"/>
    <property type="match status" value="1"/>
</dbReference>
<comment type="subcellular location">
    <subcellularLocation>
        <location evidence="1 6">Nucleus</location>
    </subcellularLocation>
</comment>
<feature type="region of interest" description="Disordered" evidence="7">
    <location>
        <begin position="30"/>
        <end position="77"/>
    </location>
</feature>
<gene>
    <name evidence="9" type="primary">CSM3</name>
    <name evidence="9" type="ORF">BG015_007693</name>
</gene>
<evidence type="ECO:0000256" key="5">
    <source>
        <dbReference type="ARBA" id="ARBA00023306"/>
    </source>
</evidence>
<feature type="compositionally biased region" description="Low complexity" evidence="7">
    <location>
        <begin position="321"/>
        <end position="339"/>
    </location>
</feature>
<dbReference type="GO" id="GO:0003677">
    <property type="term" value="F:DNA binding"/>
    <property type="evidence" value="ECO:0007669"/>
    <property type="project" value="TreeGrafter"/>
</dbReference>
<keyword evidence="5 6" id="KW-0131">Cell cycle</keyword>
<evidence type="ECO:0000256" key="3">
    <source>
        <dbReference type="ARBA" id="ARBA00022763"/>
    </source>
</evidence>